<dbReference type="NCBIfam" id="TIGR00536">
    <property type="entry name" value="hemK_fam"/>
    <property type="match status" value="1"/>
</dbReference>
<evidence type="ECO:0000313" key="8">
    <source>
        <dbReference type="EMBL" id="MFC4210661.1"/>
    </source>
</evidence>
<evidence type="ECO:0000256" key="2">
    <source>
        <dbReference type="ARBA" id="ARBA00022603"/>
    </source>
</evidence>
<dbReference type="EC" id="2.1.1.297" evidence="1"/>
<keyword evidence="9" id="KW-1185">Reference proteome</keyword>
<dbReference type="RefSeq" id="WP_378982637.1">
    <property type="nucleotide sequence ID" value="NZ_JBHSBW010000007.1"/>
</dbReference>
<keyword evidence="4" id="KW-0949">S-adenosyl-L-methionine</keyword>
<evidence type="ECO:0000313" key="9">
    <source>
        <dbReference type="Proteomes" id="UP001595789"/>
    </source>
</evidence>
<dbReference type="Pfam" id="PF17827">
    <property type="entry name" value="PrmC_N"/>
    <property type="match status" value="1"/>
</dbReference>
<feature type="domain" description="Release factor glutamine methyltransferase N-terminal" evidence="7">
    <location>
        <begin position="28"/>
        <end position="76"/>
    </location>
</feature>
<dbReference type="InterPro" id="IPR040758">
    <property type="entry name" value="PrmC_N"/>
</dbReference>
<proteinExistence type="predicted"/>
<keyword evidence="3 8" id="KW-0808">Transferase</keyword>
<dbReference type="PROSITE" id="PS00092">
    <property type="entry name" value="N6_MTASE"/>
    <property type="match status" value="1"/>
</dbReference>
<dbReference type="PANTHER" id="PTHR18895:SF74">
    <property type="entry name" value="MTRF1L RELEASE FACTOR GLUTAMINE METHYLTRANSFERASE"/>
    <property type="match status" value="1"/>
</dbReference>
<dbReference type="InterPro" id="IPR002052">
    <property type="entry name" value="DNA_methylase_N6_adenine_CS"/>
</dbReference>
<dbReference type="InterPro" id="IPR050320">
    <property type="entry name" value="N5-glutamine_MTase"/>
</dbReference>
<keyword evidence="2 8" id="KW-0489">Methyltransferase</keyword>
<sequence length="281" mass="31953">MNIKALQKEYIQSLSRFYDADEAKAIFNLSVISILGINQSELLLPTDKELDTKDLDKLNKVLKELSTGMPIQQILGETIFYKLPFKITADVLIPRPETEELVDWMITELKDKNKSLLDIGTGSGCIPITLKKNLPQLDVSAIDVSANALSIAKENASLNKVEVNFIEADILNYSSDIKYDVIVSNPPYIREVEKADMHENVLAHEPHLALFVSDENPLIFYDAISDFALKNLNPNGYLFFEINEYLWAETLQILMDKRFKNIELKKDMQGKDRMVLARTNP</sequence>
<evidence type="ECO:0000256" key="1">
    <source>
        <dbReference type="ARBA" id="ARBA00012771"/>
    </source>
</evidence>
<dbReference type="SUPFAM" id="SSF53335">
    <property type="entry name" value="S-adenosyl-L-methionine-dependent methyltransferases"/>
    <property type="match status" value="1"/>
</dbReference>
<dbReference type="Proteomes" id="UP001595789">
    <property type="component" value="Unassembled WGS sequence"/>
</dbReference>
<dbReference type="EMBL" id="JBHSBW010000007">
    <property type="protein sequence ID" value="MFC4210661.1"/>
    <property type="molecule type" value="Genomic_DNA"/>
</dbReference>
<evidence type="ECO:0000256" key="5">
    <source>
        <dbReference type="ARBA" id="ARBA00048391"/>
    </source>
</evidence>
<evidence type="ECO:0000256" key="3">
    <source>
        <dbReference type="ARBA" id="ARBA00022679"/>
    </source>
</evidence>
<dbReference type="GO" id="GO:0102559">
    <property type="term" value="F:peptide chain release factor N(5)-glutamine methyltransferase activity"/>
    <property type="evidence" value="ECO:0007669"/>
    <property type="project" value="UniProtKB-EC"/>
</dbReference>
<dbReference type="InterPro" id="IPR004556">
    <property type="entry name" value="HemK-like"/>
</dbReference>
<protein>
    <recommendedName>
        <fullName evidence="1">peptide chain release factor N(5)-glutamine methyltransferase</fullName>
        <ecNumber evidence="1">2.1.1.297</ecNumber>
    </recommendedName>
</protein>
<evidence type="ECO:0000259" key="7">
    <source>
        <dbReference type="Pfam" id="PF17827"/>
    </source>
</evidence>
<dbReference type="NCBIfam" id="TIGR03534">
    <property type="entry name" value="RF_mod_PrmC"/>
    <property type="match status" value="1"/>
</dbReference>
<dbReference type="InterPro" id="IPR007848">
    <property type="entry name" value="Small_mtfrase_dom"/>
</dbReference>
<reference evidence="9" key="1">
    <citation type="journal article" date="2019" name="Int. J. Syst. Evol. Microbiol.">
        <title>The Global Catalogue of Microorganisms (GCM) 10K type strain sequencing project: providing services to taxonomists for standard genome sequencing and annotation.</title>
        <authorList>
            <consortium name="The Broad Institute Genomics Platform"/>
            <consortium name="The Broad Institute Genome Sequencing Center for Infectious Disease"/>
            <person name="Wu L."/>
            <person name="Ma J."/>
        </authorList>
    </citation>
    <scope>NUCLEOTIDE SEQUENCE [LARGE SCALE GENOMIC DNA]</scope>
    <source>
        <strain evidence="9">CCM 8691</strain>
    </source>
</reference>
<evidence type="ECO:0000256" key="4">
    <source>
        <dbReference type="ARBA" id="ARBA00022691"/>
    </source>
</evidence>
<comment type="catalytic activity">
    <reaction evidence="5">
        <text>L-glutaminyl-[peptide chain release factor] + S-adenosyl-L-methionine = N(5)-methyl-L-glutaminyl-[peptide chain release factor] + S-adenosyl-L-homocysteine + H(+)</text>
        <dbReference type="Rhea" id="RHEA:42896"/>
        <dbReference type="Rhea" id="RHEA-COMP:10271"/>
        <dbReference type="Rhea" id="RHEA-COMP:10272"/>
        <dbReference type="ChEBI" id="CHEBI:15378"/>
        <dbReference type="ChEBI" id="CHEBI:30011"/>
        <dbReference type="ChEBI" id="CHEBI:57856"/>
        <dbReference type="ChEBI" id="CHEBI:59789"/>
        <dbReference type="ChEBI" id="CHEBI:61891"/>
        <dbReference type="EC" id="2.1.1.297"/>
    </reaction>
</comment>
<dbReference type="InterPro" id="IPR019874">
    <property type="entry name" value="RF_methyltr_PrmC"/>
</dbReference>
<dbReference type="Gene3D" id="3.40.50.150">
    <property type="entry name" value="Vaccinia Virus protein VP39"/>
    <property type="match status" value="1"/>
</dbReference>
<dbReference type="Gene3D" id="1.10.8.10">
    <property type="entry name" value="DNA helicase RuvA subunit, C-terminal domain"/>
    <property type="match status" value="1"/>
</dbReference>
<dbReference type="PANTHER" id="PTHR18895">
    <property type="entry name" value="HEMK METHYLTRANSFERASE"/>
    <property type="match status" value="1"/>
</dbReference>
<name>A0ABV8PAF6_9SPHI</name>
<gene>
    <name evidence="8" type="primary">prmC</name>
    <name evidence="8" type="ORF">ACFOWA_05690</name>
</gene>
<comment type="caution">
    <text evidence="8">The sequence shown here is derived from an EMBL/GenBank/DDBJ whole genome shotgun (WGS) entry which is preliminary data.</text>
</comment>
<evidence type="ECO:0000259" key="6">
    <source>
        <dbReference type="Pfam" id="PF05175"/>
    </source>
</evidence>
<feature type="domain" description="Methyltransferase small" evidence="6">
    <location>
        <begin position="106"/>
        <end position="198"/>
    </location>
</feature>
<dbReference type="CDD" id="cd02440">
    <property type="entry name" value="AdoMet_MTases"/>
    <property type="match status" value="1"/>
</dbReference>
<dbReference type="GO" id="GO:0032259">
    <property type="term" value="P:methylation"/>
    <property type="evidence" value="ECO:0007669"/>
    <property type="project" value="UniProtKB-KW"/>
</dbReference>
<dbReference type="InterPro" id="IPR029063">
    <property type="entry name" value="SAM-dependent_MTases_sf"/>
</dbReference>
<accession>A0ABV8PAF6</accession>
<dbReference type="Pfam" id="PF05175">
    <property type="entry name" value="MTS"/>
    <property type="match status" value="1"/>
</dbReference>
<organism evidence="8 9">
    <name type="scientific">Pedobacter lithocola</name>
    <dbReference type="NCBI Taxonomy" id="1908239"/>
    <lineage>
        <taxon>Bacteria</taxon>
        <taxon>Pseudomonadati</taxon>
        <taxon>Bacteroidota</taxon>
        <taxon>Sphingobacteriia</taxon>
        <taxon>Sphingobacteriales</taxon>
        <taxon>Sphingobacteriaceae</taxon>
        <taxon>Pedobacter</taxon>
    </lineage>
</organism>